<evidence type="ECO:0000313" key="1">
    <source>
        <dbReference type="EMBL" id="TRM57390.1"/>
    </source>
</evidence>
<reference evidence="1 2" key="1">
    <citation type="journal article" date="2019" name="New Phytol.">
        <title>Comparative genomics reveals unique wood-decay strategies and fruiting body development in the Schizophyllaceae.</title>
        <authorList>
            <person name="Almasi E."/>
            <person name="Sahu N."/>
            <person name="Krizsan K."/>
            <person name="Balint B."/>
            <person name="Kovacs G.M."/>
            <person name="Kiss B."/>
            <person name="Cseklye J."/>
            <person name="Drula E."/>
            <person name="Henrissat B."/>
            <person name="Nagy I."/>
            <person name="Chovatia M."/>
            <person name="Adam C."/>
            <person name="LaButti K."/>
            <person name="Lipzen A."/>
            <person name="Riley R."/>
            <person name="Grigoriev I.V."/>
            <person name="Nagy L.G."/>
        </authorList>
    </citation>
    <scope>NUCLEOTIDE SEQUENCE [LARGE SCALE GENOMIC DNA]</scope>
    <source>
        <strain evidence="1 2">NL-1724</strain>
    </source>
</reference>
<gene>
    <name evidence="1" type="ORF">BD626DRAFT_212778</name>
</gene>
<dbReference type="Proteomes" id="UP000320762">
    <property type="component" value="Unassembled WGS sequence"/>
</dbReference>
<dbReference type="AlphaFoldDB" id="A0A550BXX3"/>
<protein>
    <submittedName>
        <fullName evidence="1">Uncharacterized protein</fullName>
    </submittedName>
</protein>
<accession>A0A550BXX3</accession>
<evidence type="ECO:0000313" key="2">
    <source>
        <dbReference type="Proteomes" id="UP000320762"/>
    </source>
</evidence>
<comment type="caution">
    <text evidence="1">The sequence shown here is derived from an EMBL/GenBank/DDBJ whole genome shotgun (WGS) entry which is preliminary data.</text>
</comment>
<sequence>MWHKAELMIVGIDHVQYRSFNLPPSRARLEPPPSIVGSGTCWQGAIVVDPAFLSRCSSQSSFAFRSCFTPVRSFKLSDARRPHCQLMANAFRSQSRFRKLFRGLIFPEDDWRCGTGLLRVSATRFSDVNRRRDRRRFHSPRWPVYQVTTARASVLIFRESLMSVGRLFEVS</sequence>
<dbReference type="EMBL" id="VDMD01000048">
    <property type="protein sequence ID" value="TRM57390.1"/>
    <property type="molecule type" value="Genomic_DNA"/>
</dbReference>
<name>A0A550BXX3_9AGAR</name>
<keyword evidence="2" id="KW-1185">Reference proteome</keyword>
<proteinExistence type="predicted"/>
<organism evidence="1 2">
    <name type="scientific">Schizophyllum amplum</name>
    <dbReference type="NCBI Taxonomy" id="97359"/>
    <lineage>
        <taxon>Eukaryota</taxon>
        <taxon>Fungi</taxon>
        <taxon>Dikarya</taxon>
        <taxon>Basidiomycota</taxon>
        <taxon>Agaricomycotina</taxon>
        <taxon>Agaricomycetes</taxon>
        <taxon>Agaricomycetidae</taxon>
        <taxon>Agaricales</taxon>
        <taxon>Schizophyllaceae</taxon>
        <taxon>Schizophyllum</taxon>
    </lineage>
</organism>